<dbReference type="CDD" id="cd16377">
    <property type="entry name" value="23S_rRNA_IVP_like"/>
    <property type="match status" value="1"/>
</dbReference>
<dbReference type="SUPFAM" id="SSF158446">
    <property type="entry name" value="IVS-encoded protein-like"/>
    <property type="match status" value="1"/>
</dbReference>
<dbReference type="Gene3D" id="1.20.1440.60">
    <property type="entry name" value="23S rRNA-intervening sequence"/>
    <property type="match status" value="1"/>
</dbReference>
<dbReference type="PANTHER" id="PTHR38471:SF2">
    <property type="entry name" value="FOUR HELIX BUNDLE PROTEIN"/>
    <property type="match status" value="1"/>
</dbReference>
<dbReference type="Proteomes" id="UP000664698">
    <property type="component" value="Unassembled WGS sequence"/>
</dbReference>
<name>A0ABS3BMY8_9BACT</name>
<dbReference type="EMBL" id="JAFKCW010000001">
    <property type="protein sequence ID" value="MBN7800194.1"/>
    <property type="molecule type" value="Genomic_DNA"/>
</dbReference>
<evidence type="ECO:0000313" key="1">
    <source>
        <dbReference type="EMBL" id="MBN7800194.1"/>
    </source>
</evidence>
<keyword evidence="2" id="KW-1185">Reference proteome</keyword>
<accession>A0ABS3BMY8</accession>
<organism evidence="1 2">
    <name type="scientific">Algoriphagus aestuariicola</name>
    <dbReference type="NCBI Taxonomy" id="1852016"/>
    <lineage>
        <taxon>Bacteria</taxon>
        <taxon>Pseudomonadati</taxon>
        <taxon>Bacteroidota</taxon>
        <taxon>Cytophagia</taxon>
        <taxon>Cytophagales</taxon>
        <taxon>Cyclobacteriaceae</taxon>
        <taxon>Algoriphagus</taxon>
    </lineage>
</organism>
<gene>
    <name evidence="1" type="ORF">J0A67_04940</name>
</gene>
<comment type="caution">
    <text evidence="1">The sequence shown here is derived from an EMBL/GenBank/DDBJ whole genome shotgun (WGS) entry which is preliminary data.</text>
</comment>
<dbReference type="Pfam" id="PF05635">
    <property type="entry name" value="23S_rRNA_IVP"/>
    <property type="match status" value="1"/>
</dbReference>
<dbReference type="PANTHER" id="PTHR38471">
    <property type="entry name" value="FOUR HELIX BUNDLE PROTEIN"/>
    <property type="match status" value="1"/>
</dbReference>
<dbReference type="RefSeq" id="WP_206568150.1">
    <property type="nucleotide sequence ID" value="NZ_JAFKCW010000001.1"/>
</dbReference>
<dbReference type="InterPro" id="IPR036583">
    <property type="entry name" value="23S_rRNA_IVS_sf"/>
</dbReference>
<protein>
    <submittedName>
        <fullName evidence="1">Four helix bundle protein</fullName>
    </submittedName>
</protein>
<evidence type="ECO:0000313" key="2">
    <source>
        <dbReference type="Proteomes" id="UP000664698"/>
    </source>
</evidence>
<dbReference type="NCBIfam" id="TIGR02436">
    <property type="entry name" value="four helix bundle protein"/>
    <property type="match status" value="1"/>
</dbReference>
<proteinExistence type="predicted"/>
<sequence>MKTSESFEDLVCWQKAYQFKQRIRLEVMPQLPPKEQFELKFQIMRAARSATANVAEGWGRFHFLDSSRFYYNSRGSLAEIIDHFIEAKDKGYSSVDLYEGLKSQVLESIKVLNGFIFYLKREHLKTNAKN</sequence>
<reference evidence="1 2" key="1">
    <citation type="submission" date="2021-03" db="EMBL/GenBank/DDBJ databases">
        <title>novel species isolated from a fishpond in China.</title>
        <authorList>
            <person name="Lu H."/>
            <person name="Cai Z."/>
        </authorList>
    </citation>
    <scope>NUCLEOTIDE SEQUENCE [LARGE SCALE GENOMIC DNA]</scope>
    <source>
        <strain evidence="1 2">JCM 31546</strain>
    </source>
</reference>
<dbReference type="InterPro" id="IPR012657">
    <property type="entry name" value="23S_rRNA-intervening_sequence"/>
</dbReference>